<evidence type="ECO:0000256" key="1">
    <source>
        <dbReference type="SAM" id="SignalP"/>
    </source>
</evidence>
<evidence type="ECO:0000313" key="5">
    <source>
        <dbReference type="Proteomes" id="UP000623509"/>
    </source>
</evidence>
<evidence type="ECO:0000313" key="3">
    <source>
        <dbReference type="EMBL" id="PAS94317.1"/>
    </source>
</evidence>
<dbReference type="OrthoDB" id="5917215at2"/>
<dbReference type="Proteomes" id="UP000623509">
    <property type="component" value="Unassembled WGS sequence"/>
</dbReference>
<dbReference type="EMBL" id="MDUX01000019">
    <property type="protein sequence ID" value="KAF7599489.1"/>
    <property type="molecule type" value="Genomic_DNA"/>
</dbReference>
<keyword evidence="1" id="KW-0732">Signal</keyword>
<proteinExistence type="predicted"/>
<feature type="signal peptide" evidence="1">
    <location>
        <begin position="1"/>
        <end position="34"/>
    </location>
</feature>
<name>A0A272EW27_9RHOO</name>
<dbReference type="InterPro" id="IPR021242">
    <property type="entry name" value="DUF2799"/>
</dbReference>
<reference evidence="2 5" key="1">
    <citation type="submission" date="2016-08" db="EMBL/GenBank/DDBJ databases">
        <title>Candidatus Dactylopiibacterium carminicum genome sequence.</title>
        <authorList>
            <person name="Ramirez-Puebla S.T."/>
            <person name="Ormeno-Orrillo E."/>
            <person name="Vera-Ponce De Leon A."/>
            <person name="Luis L."/>
            <person name="Sanchez-Flores A."/>
            <person name="Monica R."/>
            <person name="Martinez-Romero E."/>
        </authorList>
    </citation>
    <scope>NUCLEOTIDE SEQUENCE [LARGE SCALE GENOMIC DNA]</scope>
    <source>
        <strain evidence="2">END1</strain>
    </source>
</reference>
<accession>A0A272EW27</accession>
<dbReference type="AlphaFoldDB" id="A0A272EW27"/>
<protein>
    <submittedName>
        <fullName evidence="2">DUF2799 domain-containing protein</fullName>
    </submittedName>
</protein>
<sequence>MARARLMPPSSVQRLPPVLSRHLPLLLLTTILCAACSVPGGPPCDDSDWEHMGFRDGQRGRSLEQPDTQCPIPLEADFARYLRGRERGLAYYCTAANGLAAGRSGKTYTEVCPATSERDFLHGYSLGQSILAARQRIDTLEQRRRHVEAQIDRRRSSPRDLQPQLEQLRLKLDMAWDELRRREAHAARRAPPGPGAQRM</sequence>
<reference evidence="3 4" key="2">
    <citation type="submission" date="2017-07" db="EMBL/GenBank/DDBJ databases">
        <title>Candidatus Dactylopiibacterium carminicum, a nitrogen-fixing symbiont of the cochineal insect Dactylopius coccus and Dactylopius opuntiae (Hemiptera: Coccoidea: Dactylopiidae).</title>
        <authorList>
            <person name="Vera A."/>
        </authorList>
    </citation>
    <scope>NUCLEOTIDE SEQUENCE [LARGE SCALE GENOMIC DNA]</scope>
    <source>
        <strain evidence="3 4">NFDCM</strain>
    </source>
</reference>
<dbReference type="Proteomes" id="UP000216107">
    <property type="component" value="Unassembled WGS sequence"/>
</dbReference>
<dbReference type="EMBL" id="NMRN01000008">
    <property type="protein sequence ID" value="PAS94317.1"/>
    <property type="molecule type" value="Genomic_DNA"/>
</dbReference>
<evidence type="ECO:0000313" key="2">
    <source>
        <dbReference type="EMBL" id="KAF7599489.1"/>
    </source>
</evidence>
<keyword evidence="5" id="KW-1185">Reference proteome</keyword>
<dbReference type="Pfam" id="PF10973">
    <property type="entry name" value="DUF2799"/>
    <property type="match status" value="1"/>
</dbReference>
<gene>
    <name evidence="2" type="ORF">BGI27_07380</name>
    <name evidence="3" type="ORF">CGU29_04730</name>
</gene>
<feature type="chain" id="PRO_5012628420" evidence="1">
    <location>
        <begin position="35"/>
        <end position="199"/>
    </location>
</feature>
<evidence type="ECO:0000313" key="4">
    <source>
        <dbReference type="Proteomes" id="UP000216107"/>
    </source>
</evidence>
<comment type="caution">
    <text evidence="3">The sequence shown here is derived from an EMBL/GenBank/DDBJ whole genome shotgun (WGS) entry which is preliminary data.</text>
</comment>
<organism evidence="3 4">
    <name type="scientific">Candidatus Dactylopiibacterium carminicum</name>
    <dbReference type="NCBI Taxonomy" id="857335"/>
    <lineage>
        <taxon>Bacteria</taxon>
        <taxon>Pseudomonadati</taxon>
        <taxon>Pseudomonadota</taxon>
        <taxon>Betaproteobacteria</taxon>
        <taxon>Rhodocyclales</taxon>
        <taxon>Rhodocyclaceae</taxon>
        <taxon>Candidatus Dactylopiibacterium</taxon>
    </lineage>
</organism>